<keyword evidence="2" id="KW-1185">Reference proteome</keyword>
<name>A0A1D8AE61_9SPHN</name>
<sequence length="121" mass="12912">MPIQISGLRFGGIANCLGLLLQLVGLRICLRFDSVSLILERIRLRITRLSGGTIYAVRSAASALSGPVPLIRYTRSVGSGFILRGTCLLLRCAATTTMAGRVASSKDVPEAFAVASSEWFP</sequence>
<gene>
    <name evidence="1" type="ORF">BES08_26000</name>
</gene>
<reference evidence="2" key="1">
    <citation type="journal article" date="2017" name="J. Biotechnol.">
        <title>Complete genome sequence of Novosphingobium resinovorum SA1, a versatile xenobiotic-degrading bacterium capable of utilizing sulfanilic acid.</title>
        <authorList>
            <person name="Hegedus B."/>
            <person name="Kos P.B."/>
            <person name="Balint B."/>
            <person name="Maroti G."/>
            <person name="Gan H.M."/>
            <person name="Perei K."/>
            <person name="Rakhely G."/>
        </authorList>
    </citation>
    <scope>NUCLEOTIDE SEQUENCE [LARGE SCALE GENOMIC DNA]</scope>
    <source>
        <strain evidence="2">SA1</strain>
    </source>
</reference>
<proteinExistence type="predicted"/>
<dbReference type="AlphaFoldDB" id="A0A1D8AE61"/>
<dbReference type="KEGG" id="nre:BES08_26000"/>
<organism evidence="1 2">
    <name type="scientific">Novosphingobium resinovorum</name>
    <dbReference type="NCBI Taxonomy" id="158500"/>
    <lineage>
        <taxon>Bacteria</taxon>
        <taxon>Pseudomonadati</taxon>
        <taxon>Pseudomonadota</taxon>
        <taxon>Alphaproteobacteria</taxon>
        <taxon>Sphingomonadales</taxon>
        <taxon>Sphingomonadaceae</taxon>
        <taxon>Novosphingobium</taxon>
    </lineage>
</organism>
<geneLocation type="plasmid" evidence="1 2">
    <name>pSA2</name>
</geneLocation>
<accession>A0A1D8AE61</accession>
<protein>
    <submittedName>
        <fullName evidence="1">Uncharacterized protein</fullName>
    </submittedName>
</protein>
<dbReference type="Proteomes" id="UP000094626">
    <property type="component" value="Plasmid pSA2"/>
</dbReference>
<keyword evidence="1" id="KW-0614">Plasmid</keyword>
<evidence type="ECO:0000313" key="1">
    <source>
        <dbReference type="EMBL" id="AOR80345.1"/>
    </source>
</evidence>
<dbReference type="EMBL" id="CP017077">
    <property type="protein sequence ID" value="AOR80345.1"/>
    <property type="molecule type" value="Genomic_DNA"/>
</dbReference>
<evidence type="ECO:0000313" key="2">
    <source>
        <dbReference type="Proteomes" id="UP000094626"/>
    </source>
</evidence>